<dbReference type="GO" id="GO:0005048">
    <property type="term" value="F:signal sequence binding"/>
    <property type="evidence" value="ECO:0007669"/>
    <property type="project" value="InterPro"/>
</dbReference>
<dbReference type="EMBL" id="CP025084">
    <property type="protein sequence ID" value="AUH05468.1"/>
    <property type="molecule type" value="Genomic_DNA"/>
</dbReference>
<protein>
    <recommendedName>
        <fullName evidence="2">Tat proofreading chaperone DmsD</fullName>
    </recommendedName>
    <alternativeName>
        <fullName evidence="2">DMSO reductase maturation protein</fullName>
    </alternativeName>
    <alternativeName>
        <fullName evidence="2">Twin-arginine leader-binding protein DmsD</fullName>
    </alternativeName>
</protein>
<reference evidence="4" key="2">
    <citation type="submission" date="2013-09" db="EMBL/GenBank/DDBJ databases">
        <authorList>
            <person name="Wang G."/>
            <person name="Yang Y."/>
            <person name="Su Y."/>
        </authorList>
    </citation>
    <scope>NUCLEOTIDE SEQUENCE</scope>
    <source>
        <strain evidence="4">ATCC 39006</strain>
    </source>
</reference>
<comment type="similarity">
    <text evidence="2">Belongs to the TorD/DmsD family. DmsD subfamily.</text>
</comment>
<dbReference type="Gene3D" id="1.10.3480.10">
    <property type="entry name" value="TorD-like"/>
    <property type="match status" value="1"/>
</dbReference>
<evidence type="ECO:0000313" key="4">
    <source>
        <dbReference type="EMBL" id="AUH05468.1"/>
    </source>
</evidence>
<dbReference type="KEGG" id="sera:Ser39006_015790"/>
<keyword evidence="1 2" id="KW-0143">Chaperone</keyword>
<dbReference type="PIRSF" id="PIRSF004690">
    <property type="entry name" value="DmsD"/>
    <property type="match status" value="1"/>
</dbReference>
<evidence type="ECO:0000313" key="3">
    <source>
        <dbReference type="EMBL" id="AUH01147.1"/>
    </source>
</evidence>
<dbReference type="PANTHER" id="PTHR34227">
    <property type="entry name" value="CHAPERONE PROTEIN YCDY"/>
    <property type="match status" value="1"/>
</dbReference>
<organism evidence="4 5">
    <name type="scientific">Serratia sp. (strain ATCC 39006)</name>
    <name type="common">Prodigiosinella confusarubida</name>
    <dbReference type="NCBI Taxonomy" id="104623"/>
    <lineage>
        <taxon>Bacteria</taxon>
        <taxon>Pseudomonadati</taxon>
        <taxon>Pseudomonadota</taxon>
        <taxon>Gammaproteobacteria</taxon>
        <taxon>Enterobacterales</taxon>
        <taxon>Pectobacteriaceae</taxon>
        <taxon>Prodigiosinella</taxon>
    </lineage>
</organism>
<dbReference type="NCBIfam" id="NF008632">
    <property type="entry name" value="PRK11621.1"/>
    <property type="match status" value="1"/>
</dbReference>
<evidence type="ECO:0000256" key="1">
    <source>
        <dbReference type="ARBA" id="ARBA00023186"/>
    </source>
</evidence>
<dbReference type="InterPro" id="IPR028611">
    <property type="entry name" value="DmsD_chaperone"/>
</dbReference>
<dbReference type="InterPro" id="IPR020945">
    <property type="entry name" value="DMSO/NO3_reduct_chaperone"/>
</dbReference>
<dbReference type="KEGG" id="serq:CWC46_15785"/>
<evidence type="ECO:0000313" key="5">
    <source>
        <dbReference type="Proteomes" id="UP000017700"/>
    </source>
</evidence>
<dbReference type="InterPro" id="IPR026269">
    <property type="entry name" value="DmsD-type"/>
</dbReference>
<dbReference type="Proteomes" id="UP000017700">
    <property type="component" value="Chromosome"/>
</dbReference>
<dbReference type="EMBL" id="CP025085">
    <property type="protein sequence ID" value="AUH01147.1"/>
    <property type="molecule type" value="Genomic_DNA"/>
</dbReference>
<dbReference type="Pfam" id="PF02613">
    <property type="entry name" value="Nitrate_red_del"/>
    <property type="match status" value="1"/>
</dbReference>
<reference evidence="3 6" key="3">
    <citation type="submission" date="2017-11" db="EMBL/GenBank/DDBJ databases">
        <title>Complete genome sequence of Serratia sp. ATCC 39006 LacA.</title>
        <authorList>
            <person name="Hampton H.G."/>
            <person name="Jackson S.A."/>
            <person name="Jauregui R."/>
            <person name="Poulter G.T.M."/>
            <person name="Salmond G.P.C."/>
            <person name="Fineran P.C."/>
        </authorList>
    </citation>
    <scope>NUCLEOTIDE SEQUENCE [LARGE SCALE GENOMIC DNA]</scope>
    <source>
        <strain evidence="3 6">ATCC 39006</strain>
    </source>
</reference>
<dbReference type="PANTHER" id="PTHR34227:SF6">
    <property type="entry name" value="TAT PROOFREADING CHAPERONE DMSD"/>
    <property type="match status" value="1"/>
</dbReference>
<accession>A0A2I5T9A3</accession>
<dbReference type="Proteomes" id="UP000233778">
    <property type="component" value="Chromosome"/>
</dbReference>
<dbReference type="OrthoDB" id="3174863at2"/>
<gene>
    <name evidence="2" type="primary">dmsD</name>
    <name evidence="3" type="ORF">CWC46_15785</name>
    <name evidence="4" type="ORF">Ser39006_015790</name>
</gene>
<evidence type="ECO:0000256" key="2">
    <source>
        <dbReference type="HAMAP-Rule" id="MF_00940"/>
    </source>
</evidence>
<dbReference type="InterPro" id="IPR050289">
    <property type="entry name" value="TorD/DmsD_chaperones"/>
</dbReference>
<dbReference type="HAMAP" id="MF_00940">
    <property type="entry name" value="DmsD_chaperone"/>
    <property type="match status" value="1"/>
</dbReference>
<name>A0A2I5T9A3_SERS3</name>
<dbReference type="RefSeq" id="WP_021015590.1">
    <property type="nucleotide sequence ID" value="NZ_CP025084.1"/>
</dbReference>
<keyword evidence="5" id="KW-1185">Reference proteome</keyword>
<dbReference type="SUPFAM" id="SSF89155">
    <property type="entry name" value="TorD-like"/>
    <property type="match status" value="1"/>
</dbReference>
<dbReference type="STRING" id="104623.Ser39006_02325"/>
<dbReference type="InterPro" id="IPR036411">
    <property type="entry name" value="TorD-like_sf"/>
</dbReference>
<evidence type="ECO:0000313" key="6">
    <source>
        <dbReference type="Proteomes" id="UP000233778"/>
    </source>
</evidence>
<dbReference type="AlphaFoldDB" id="A0A2I5T9A3"/>
<reference evidence="4" key="4">
    <citation type="submission" date="2017-11" db="EMBL/GenBank/DDBJ databases">
        <title>Complete genome sequence of Serratia sp. ATCC 39006.</title>
        <authorList>
            <person name="Hampton H.G."/>
            <person name="Jackson S.A."/>
            <person name="Jauregui R."/>
            <person name="Poulter G.T.M."/>
            <person name="Salmond G.P.C."/>
            <person name="Fineran P.C."/>
        </authorList>
    </citation>
    <scope>NUCLEOTIDE SEQUENCE</scope>
    <source>
        <strain evidence="4">ATCC 39006</strain>
    </source>
</reference>
<sequence length="204" mass="23483">MTKQIVSLTGRMLGALLYYAPDDERNAELLSQLRQHDWYQMWPCGDAEQIAIAAQQINDGLQTGYDEKLSDAWQKLFIGPYALPAPPWGSVYLDRENVLFGDSTLALREWLRQQGIEPQSEQRDPEDHIGLMLMLAAWCAENQPDGVPVLLSEHLLPWAMRYLELLEQGAEHPFYQGLAVLTRTTLLDWQGRYQITLTERTLFY</sequence>
<proteinExistence type="inferred from homology"/>
<reference evidence="4 5" key="1">
    <citation type="journal article" date="2013" name="Genome Announc.">
        <title>Draft genome sequence of Serratia sp. strain ATCC 39006, a model bacterium for analysis of the biosynthesis and regulation of prodigiosin, a carbapenem, and gas vesicles.</title>
        <authorList>
            <person name="Fineran P.C."/>
            <person name="Iglesias Cans M.C."/>
            <person name="Ramsay J.P."/>
            <person name="Wilf N.M."/>
            <person name="Cossyleon D."/>
            <person name="McNeil M.B."/>
            <person name="Williamson N.R."/>
            <person name="Monson R.E."/>
            <person name="Becher S.A."/>
            <person name="Stanton J.A."/>
            <person name="Brugger K."/>
            <person name="Brown S.D."/>
            <person name="Salmond G.P."/>
        </authorList>
    </citation>
    <scope>NUCLEOTIDE SEQUENCE [LARGE SCALE GENOMIC DNA]</scope>
    <source>
        <strain evidence="4">ATCC 39006</strain>
        <strain evidence="5">ATCC 39006 / SC 11482</strain>
    </source>
</reference>
<comment type="function">
    <text evidence="2">Required for biogenesis/assembly of DMSO reductase, but not for the interaction of the DmsA signal peptide with the Tat system. May be part of a chaperone cascade complex that facilitates a folding-maturation pathway for the substrate protein.</text>
</comment>